<dbReference type="AlphaFoldDB" id="A0AAN8WLZ7"/>
<dbReference type="Gene3D" id="3.40.50.2000">
    <property type="entry name" value="Glycogen Phosphorylase B"/>
    <property type="match status" value="1"/>
</dbReference>
<keyword evidence="4" id="KW-0472">Membrane</keyword>
<dbReference type="EMBL" id="JAXCGZ010022990">
    <property type="protein sequence ID" value="KAK7019458.1"/>
    <property type="molecule type" value="Genomic_DNA"/>
</dbReference>
<dbReference type="Pfam" id="PF00201">
    <property type="entry name" value="UDPGT"/>
    <property type="match status" value="1"/>
</dbReference>
<dbReference type="PANTHER" id="PTHR48043:SF159">
    <property type="entry name" value="EG:EG0003.4 PROTEIN-RELATED"/>
    <property type="match status" value="1"/>
</dbReference>
<comment type="similarity">
    <text evidence="1">Belongs to the UDP-glycosyltransferase family.</text>
</comment>
<evidence type="ECO:0000313" key="6">
    <source>
        <dbReference type="Proteomes" id="UP001381693"/>
    </source>
</evidence>
<proteinExistence type="inferred from homology"/>
<reference evidence="5 6" key="1">
    <citation type="submission" date="2023-11" db="EMBL/GenBank/DDBJ databases">
        <title>Halocaridina rubra genome assembly.</title>
        <authorList>
            <person name="Smith C."/>
        </authorList>
    </citation>
    <scope>NUCLEOTIDE SEQUENCE [LARGE SCALE GENOMIC DNA]</scope>
    <source>
        <strain evidence="5">EP-1</strain>
        <tissue evidence="5">Whole</tissue>
    </source>
</reference>
<dbReference type="GO" id="GO:0008194">
    <property type="term" value="F:UDP-glycosyltransferase activity"/>
    <property type="evidence" value="ECO:0007669"/>
    <property type="project" value="InterPro"/>
</dbReference>
<protein>
    <submittedName>
        <fullName evidence="5">UDP-glucuronosyltransferase 2A1</fullName>
    </submittedName>
</protein>
<keyword evidence="4" id="KW-1133">Transmembrane helix</keyword>
<evidence type="ECO:0000256" key="3">
    <source>
        <dbReference type="ARBA" id="ARBA00022679"/>
    </source>
</evidence>
<name>A0AAN8WLZ7_HALRR</name>
<keyword evidence="4" id="KW-0812">Transmembrane</keyword>
<organism evidence="5 6">
    <name type="scientific">Halocaridina rubra</name>
    <name type="common">Hawaiian red shrimp</name>
    <dbReference type="NCBI Taxonomy" id="373956"/>
    <lineage>
        <taxon>Eukaryota</taxon>
        <taxon>Metazoa</taxon>
        <taxon>Ecdysozoa</taxon>
        <taxon>Arthropoda</taxon>
        <taxon>Crustacea</taxon>
        <taxon>Multicrustacea</taxon>
        <taxon>Malacostraca</taxon>
        <taxon>Eumalacostraca</taxon>
        <taxon>Eucarida</taxon>
        <taxon>Decapoda</taxon>
        <taxon>Pleocyemata</taxon>
        <taxon>Caridea</taxon>
        <taxon>Atyoidea</taxon>
        <taxon>Atyidae</taxon>
        <taxon>Halocaridina</taxon>
    </lineage>
</organism>
<keyword evidence="2" id="KW-0328">Glycosyltransferase</keyword>
<dbReference type="InterPro" id="IPR050271">
    <property type="entry name" value="UDP-glycosyltransferase"/>
</dbReference>
<gene>
    <name evidence="5" type="primary">UGT2A1_2</name>
    <name evidence="5" type="ORF">SK128_013974</name>
</gene>
<evidence type="ECO:0000313" key="5">
    <source>
        <dbReference type="EMBL" id="KAK7019458.1"/>
    </source>
</evidence>
<comment type="caution">
    <text evidence="5">The sequence shown here is derived from an EMBL/GenBank/DDBJ whole genome shotgun (WGS) entry which is preliminary data.</text>
</comment>
<feature type="transmembrane region" description="Helical" evidence="4">
    <location>
        <begin position="132"/>
        <end position="156"/>
    </location>
</feature>
<keyword evidence="6" id="KW-1185">Reference proteome</keyword>
<dbReference type="PANTHER" id="PTHR48043">
    <property type="entry name" value="EG:EG0003.4 PROTEIN-RELATED"/>
    <property type="match status" value="1"/>
</dbReference>
<evidence type="ECO:0000256" key="2">
    <source>
        <dbReference type="ARBA" id="ARBA00022676"/>
    </source>
</evidence>
<keyword evidence="3" id="KW-0808">Transferase</keyword>
<dbReference type="SUPFAM" id="SSF53756">
    <property type="entry name" value="UDP-Glycosyltransferase/glycogen phosphorylase"/>
    <property type="match status" value="1"/>
</dbReference>
<feature type="non-terminal residue" evidence="5">
    <location>
        <position position="1"/>
    </location>
</feature>
<sequence length="174" mass="20011">HPNVKLFITHGGKLSFQESAYHATPMLALPIFGDQEKNAEHIVHMEYGLSLVWEELTVQKIVEAINEIIDNPSEKHSLSFRFYQKVDTVSRTFRDQMESPLERAIFWTEYVIRHQGALSLRSPAVKVSWMRILMLDVLALIGVFSLICLYVISWILKKTGRLLQGNSSGKRKLE</sequence>
<evidence type="ECO:0000256" key="4">
    <source>
        <dbReference type="SAM" id="Phobius"/>
    </source>
</evidence>
<accession>A0AAN8WLZ7</accession>
<evidence type="ECO:0000256" key="1">
    <source>
        <dbReference type="ARBA" id="ARBA00009995"/>
    </source>
</evidence>
<dbReference type="Proteomes" id="UP001381693">
    <property type="component" value="Unassembled WGS sequence"/>
</dbReference>
<dbReference type="InterPro" id="IPR002213">
    <property type="entry name" value="UDP_glucos_trans"/>
</dbReference>